<gene>
    <name evidence="1" type="ORF">HY221_02060</name>
</gene>
<evidence type="ECO:0000313" key="2">
    <source>
        <dbReference type="Proteomes" id="UP000753196"/>
    </source>
</evidence>
<comment type="caution">
    <text evidence="1">The sequence shown here is derived from an EMBL/GenBank/DDBJ whole genome shotgun (WGS) entry which is preliminary data.</text>
</comment>
<dbReference type="Proteomes" id="UP000753196">
    <property type="component" value="Unassembled WGS sequence"/>
</dbReference>
<organism evidence="1 2">
    <name type="scientific">Candidatus Sungiibacteriota bacterium</name>
    <dbReference type="NCBI Taxonomy" id="2750080"/>
    <lineage>
        <taxon>Bacteria</taxon>
        <taxon>Candidatus Sungiibacteriota</taxon>
    </lineage>
</organism>
<reference evidence="1" key="1">
    <citation type="submission" date="2020-07" db="EMBL/GenBank/DDBJ databases">
        <title>Huge and variable diversity of episymbiotic CPR bacteria and DPANN archaea in groundwater ecosystems.</title>
        <authorList>
            <person name="He C.Y."/>
            <person name="Keren R."/>
            <person name="Whittaker M."/>
            <person name="Farag I.F."/>
            <person name="Doudna J."/>
            <person name="Cate J.H.D."/>
            <person name="Banfield J.F."/>
        </authorList>
    </citation>
    <scope>NUCLEOTIDE SEQUENCE</scope>
    <source>
        <strain evidence="1">NC_groundwater_973_Pr1_S-0.2um_54_13</strain>
    </source>
</reference>
<sequence>MELFHNHFPEIAKRETRSVAILDRKDMAPGSYAFIDLYCSERDCDCRNVMINVVERSRGHLATINHALDPDGFKDVGMPRTFLDPLNVQAKEAPALLKLFKELLQDKDYAQRLERHYRMVKEKVDRRLKAPS</sequence>
<evidence type="ECO:0000313" key="1">
    <source>
        <dbReference type="EMBL" id="MBI3631097.1"/>
    </source>
</evidence>
<dbReference type="EMBL" id="JACQCR010000045">
    <property type="protein sequence ID" value="MBI3631097.1"/>
    <property type="molecule type" value="Genomic_DNA"/>
</dbReference>
<protein>
    <submittedName>
        <fullName evidence="1">Uncharacterized protein</fullName>
    </submittedName>
</protein>
<accession>A0A932QYF1</accession>
<proteinExistence type="predicted"/>
<dbReference type="AlphaFoldDB" id="A0A932QYF1"/>
<name>A0A932QYF1_9BACT</name>